<reference evidence="2" key="1">
    <citation type="submission" date="2016-10" db="EMBL/GenBank/DDBJ databases">
        <authorList>
            <person name="Varghese N."/>
            <person name="Submissions S."/>
        </authorList>
    </citation>
    <scope>NUCLEOTIDE SEQUENCE [LARGE SCALE GENOMIC DNA]</scope>
    <source>
        <strain evidence="2">DSM 217</strain>
    </source>
</reference>
<organism evidence="1 2">
    <name type="scientific">Thiocapsa roseopersicina</name>
    <dbReference type="NCBI Taxonomy" id="1058"/>
    <lineage>
        <taxon>Bacteria</taxon>
        <taxon>Pseudomonadati</taxon>
        <taxon>Pseudomonadota</taxon>
        <taxon>Gammaproteobacteria</taxon>
        <taxon>Chromatiales</taxon>
        <taxon>Chromatiaceae</taxon>
        <taxon>Thiocapsa</taxon>
    </lineage>
</organism>
<dbReference type="STRING" id="1058.SAMN05421783_1054"/>
<proteinExistence type="predicted"/>
<gene>
    <name evidence="1" type="ORF">SAMN05421783_1054</name>
</gene>
<name>A0A1H2U7R8_THIRO</name>
<dbReference type="AlphaFoldDB" id="A0A1H2U7R8"/>
<keyword evidence="2" id="KW-1185">Reference proteome</keyword>
<dbReference type="RefSeq" id="WP_245731779.1">
    <property type="nucleotide sequence ID" value="NZ_FNNZ01000005.1"/>
</dbReference>
<protein>
    <submittedName>
        <fullName evidence="1">Choline/glycine/proline betaine transport protein</fullName>
    </submittedName>
</protein>
<evidence type="ECO:0000313" key="2">
    <source>
        <dbReference type="Proteomes" id="UP000198816"/>
    </source>
</evidence>
<evidence type="ECO:0000313" key="1">
    <source>
        <dbReference type="EMBL" id="SDW52191.1"/>
    </source>
</evidence>
<dbReference type="Proteomes" id="UP000198816">
    <property type="component" value="Unassembled WGS sequence"/>
</dbReference>
<dbReference type="EMBL" id="FNNZ01000005">
    <property type="protein sequence ID" value="SDW52191.1"/>
    <property type="molecule type" value="Genomic_DNA"/>
</dbReference>
<sequence>MLRDTRASRAKALEYFRAEVHLREGGQDYDLMGWSAQDIIGDVLDQYERHMHFLQTLR</sequence>
<accession>A0A1H2U7R8</accession>